<dbReference type="EMBL" id="OC317004">
    <property type="protein sequence ID" value="CAD7394561.1"/>
    <property type="molecule type" value="Genomic_DNA"/>
</dbReference>
<protein>
    <submittedName>
        <fullName evidence="1">Uncharacterized protein</fullName>
    </submittedName>
</protein>
<reference evidence="1" key="1">
    <citation type="submission" date="2020-11" db="EMBL/GenBank/DDBJ databases">
        <authorList>
            <person name="Tran Van P."/>
        </authorList>
    </citation>
    <scope>NUCLEOTIDE SEQUENCE</scope>
</reference>
<dbReference type="AlphaFoldDB" id="A0A7R9CF47"/>
<dbReference type="PANTHER" id="PTHR39387">
    <property type="entry name" value="SHAVENOID, ISOFORM B"/>
    <property type="match status" value="1"/>
</dbReference>
<accession>A0A7R9CF47</accession>
<name>A0A7R9CF47_TIMCR</name>
<gene>
    <name evidence="1" type="ORF">TCEB3V08_LOCUS2484</name>
</gene>
<evidence type="ECO:0000313" key="1">
    <source>
        <dbReference type="EMBL" id="CAD7394561.1"/>
    </source>
</evidence>
<dbReference type="GO" id="GO:0005938">
    <property type="term" value="C:cell cortex"/>
    <property type="evidence" value="ECO:0007669"/>
    <property type="project" value="TreeGrafter"/>
</dbReference>
<proteinExistence type="predicted"/>
<dbReference type="GO" id="GO:0035317">
    <property type="term" value="P:imaginal disc-derived wing hair organization"/>
    <property type="evidence" value="ECO:0007669"/>
    <property type="project" value="TreeGrafter"/>
</dbReference>
<sequence>MEPPSKALDTTTINLKVQKDVPQVQKDTFNSRRVRRLLANTLIVLSSTAEDGEIEVRISLYISKPIFARLLMRAISHRGQRYVTTQPVSSSLQGQPSHQSVSTRCFQNTMLRLSFDECRYRSEGEGISDIFTLGGAVKQREYIDLYNASLLQPLATPSWVRPSASLLQPLATPSWVGTGASLLQPLATPSWVGTSAPLLEPLATPSWVRPSASLLQPLATPSWVGTGASLLQPLATPSWVGTSAPLLEPLATPSWVRPSASLLQPLATPSWVGPSASLLQPLATPSWVGTGASLLQPLATPSWVRTSASLLQPLATPSWVRTSAPLLEPLATLSWVGPRASLLQPLATPSWVGTGASLLQPLATPSWVRTSASLLQPLATPSWIRTSAFLLQLLATLSWVRTSASLLQPLATPSWIRPSAFLLQLLATLSWNLWLPSAGLDLEPLSYNLWLPPAGLELVPLSYKLWLPPAGLELVPLSYNLWLPPAGLSLFPSSSRHRSLGLPRRRVFFGIPSIIAVGIVSSGTRSANFDVIDSKCFTWKIPVLSYPTTECPVAPFVSGSLVQRIPFVFLPLKEQIINPSAEISFAGSAGLLTTFEMKAEREYNLKHSIEVVPEKIQSQTNVWPCGLTTIDTVSLNEVAALSVNRPLGIVVSAPGYKSRGSGFGSRLVPVSQRSPEFAVELIGGDFSLRFKCLGFGSYEHLKNGFTLRGLCADRAPAVSYRNHGLTVLVTKICAVSSAQFLARDGWTDLHNNSHSEPLFHLFLCFSTKFLITGVTTPICAVSSAQFLARDGWTDLHNNSHSEPPFRLFRDEGKTYLMRLSANGRKFVLRRGHNSPAGILMLRRPSSHWVEAASSFIT</sequence>
<dbReference type="PANTHER" id="PTHR39387:SF1">
    <property type="entry name" value="SHAVENOID, ISOFORM B"/>
    <property type="match status" value="1"/>
</dbReference>
<organism evidence="1">
    <name type="scientific">Timema cristinae</name>
    <name type="common">Walking stick</name>
    <dbReference type="NCBI Taxonomy" id="61476"/>
    <lineage>
        <taxon>Eukaryota</taxon>
        <taxon>Metazoa</taxon>
        <taxon>Ecdysozoa</taxon>
        <taxon>Arthropoda</taxon>
        <taxon>Hexapoda</taxon>
        <taxon>Insecta</taxon>
        <taxon>Pterygota</taxon>
        <taxon>Neoptera</taxon>
        <taxon>Polyneoptera</taxon>
        <taxon>Phasmatodea</taxon>
        <taxon>Timematodea</taxon>
        <taxon>Timematoidea</taxon>
        <taxon>Timematidae</taxon>
        <taxon>Timema</taxon>
    </lineage>
</organism>